<dbReference type="InterPro" id="IPR011050">
    <property type="entry name" value="Pectin_lyase_fold/virulence"/>
</dbReference>
<organism evidence="2 3">
    <name type="scientific">Halosegnis marinus</name>
    <dbReference type="NCBI Taxonomy" id="3034023"/>
    <lineage>
        <taxon>Archaea</taxon>
        <taxon>Methanobacteriati</taxon>
        <taxon>Methanobacteriota</taxon>
        <taxon>Stenosarchaea group</taxon>
        <taxon>Halobacteria</taxon>
        <taxon>Halobacteriales</taxon>
        <taxon>Natronomonadaceae</taxon>
        <taxon>Halosegnis</taxon>
    </lineage>
</organism>
<reference evidence="2 3" key="1">
    <citation type="journal article" date="2019" name="Int. J. Syst. Evol. Microbiol.">
        <title>The Global Catalogue of Microorganisms (GCM) 10K type strain sequencing project: providing services to taxonomists for standard genome sequencing and annotation.</title>
        <authorList>
            <consortium name="The Broad Institute Genomics Platform"/>
            <consortium name="The Broad Institute Genome Sequencing Center for Infectious Disease"/>
            <person name="Wu L."/>
            <person name="Ma J."/>
        </authorList>
    </citation>
    <scope>NUCLEOTIDE SEQUENCE [LARGE SCALE GENOMIC DNA]</scope>
    <source>
        <strain evidence="2 3">DT85</strain>
    </source>
</reference>
<dbReference type="Proteomes" id="UP001596398">
    <property type="component" value="Unassembled WGS sequence"/>
</dbReference>
<feature type="compositionally biased region" description="Low complexity" evidence="1">
    <location>
        <begin position="319"/>
        <end position="338"/>
    </location>
</feature>
<dbReference type="SUPFAM" id="SSF51126">
    <property type="entry name" value="Pectin lyase-like"/>
    <property type="match status" value="1"/>
</dbReference>
<keyword evidence="3" id="KW-1185">Reference proteome</keyword>
<feature type="region of interest" description="Disordered" evidence="1">
    <location>
        <begin position="306"/>
        <end position="344"/>
    </location>
</feature>
<gene>
    <name evidence="2" type="ORF">ACFQJ4_12380</name>
</gene>
<name>A0ABD5ZRA6_9EURY</name>
<evidence type="ECO:0000313" key="2">
    <source>
        <dbReference type="EMBL" id="MFC7236114.1"/>
    </source>
</evidence>
<protein>
    <recommendedName>
        <fullName evidence="4">Right handed beta helix region</fullName>
    </recommendedName>
</protein>
<dbReference type="AlphaFoldDB" id="A0ABD5ZRA6"/>
<dbReference type="EMBL" id="JBHTAP010000001">
    <property type="protein sequence ID" value="MFC7236114.1"/>
    <property type="molecule type" value="Genomic_DNA"/>
</dbReference>
<comment type="caution">
    <text evidence="2">The sequence shown here is derived from an EMBL/GenBank/DDBJ whole genome shotgun (WGS) entry which is preliminary data.</text>
</comment>
<evidence type="ECO:0000256" key="1">
    <source>
        <dbReference type="SAM" id="MobiDB-lite"/>
    </source>
</evidence>
<sequence length="630" mass="64382">MNLGDEGLSPGDTIDPYLDEYFTDGTVAVVPAGEYEWNGDGIGGNFADAGLVGDGEVVLRHEDGMHRAPTTHATGGTVRFADITIRGECDGDDSRWRLQADEDADLVLENVALPDGMEGQFGDATGIYVPPSHAGTLTLRNVHLEDFSNNGLYASAPGKPSQDGQQGAVYVEGGLYRNNNVAGVRLGSNGSHAIGVTIVNDALSTDIGDEGTAQRGLRIREPGDDILVEDCDIYHSFSDSASPIQLHPGAEGGTGTIRNTRVYTETGASAVSYGSGVPDGWTVESLSITGDGDTSYPDGWSNVCVGGSCPVADPEPSDSETTSGGSDDGSTGSENDGGSAEGSGDLFVVEAADGGPKFSYEFAGTGTVTPVLDGSTLEADGNDDITTKEDGTYAVAGVTGNGYGDSFRVDGDIDSFTSTTAAENYTLLLAGDETTAGELVATDAGDEPTTSRLAVEAVENGPRFEYEFVASGPVAPVEDAGTLKAEGNDTIVENDDGTYTVTGVTGNGYGDSFDVTGAVTAFSATVAESNFVLRVDDEPVSVAELVDGGDPEPLPNSIVFDGAGSAETTAYEFEVTGSVSAGDSVEAGDAIEGTTVSGAVTEGVDAYRFSGDVASFSLDGPATVAIEDTD</sequence>
<dbReference type="GeneID" id="79267820"/>
<evidence type="ECO:0000313" key="3">
    <source>
        <dbReference type="Proteomes" id="UP001596398"/>
    </source>
</evidence>
<proteinExistence type="predicted"/>
<accession>A0ABD5ZRA6</accession>
<evidence type="ECO:0008006" key="4">
    <source>
        <dbReference type="Google" id="ProtNLM"/>
    </source>
</evidence>
<dbReference type="RefSeq" id="WP_276234266.1">
    <property type="nucleotide sequence ID" value="NZ_CP119802.1"/>
</dbReference>